<dbReference type="PANTHER" id="PTHR42905:SF7">
    <property type="entry name" value="PHOSPHOENOLPYRUVATE PHOSPHOMUTASE"/>
    <property type="match status" value="1"/>
</dbReference>
<dbReference type="SUPFAM" id="SSF51621">
    <property type="entry name" value="Phosphoenolpyruvate/pyruvate domain"/>
    <property type="match status" value="1"/>
</dbReference>
<name>A0A6J4I5X0_9CHLR</name>
<organism evidence="2">
    <name type="scientific">uncultured Chloroflexia bacterium</name>
    <dbReference type="NCBI Taxonomy" id="1672391"/>
    <lineage>
        <taxon>Bacteria</taxon>
        <taxon>Bacillati</taxon>
        <taxon>Chloroflexota</taxon>
        <taxon>Chloroflexia</taxon>
        <taxon>environmental samples</taxon>
    </lineage>
</organism>
<evidence type="ECO:0000256" key="1">
    <source>
        <dbReference type="ARBA" id="ARBA00038455"/>
    </source>
</evidence>
<accession>A0A6J4I5X0</accession>
<reference evidence="2" key="1">
    <citation type="submission" date="2020-02" db="EMBL/GenBank/DDBJ databases">
        <authorList>
            <person name="Meier V. D."/>
        </authorList>
    </citation>
    <scope>NUCLEOTIDE SEQUENCE</scope>
    <source>
        <strain evidence="2">AVDCRST_MAG93</strain>
    </source>
</reference>
<gene>
    <name evidence="2" type="ORF">AVDCRST_MAG93-1375</name>
</gene>
<dbReference type="InterPro" id="IPR015813">
    <property type="entry name" value="Pyrv/PenolPyrv_kinase-like_dom"/>
</dbReference>
<keyword evidence="2" id="KW-0413">Isomerase</keyword>
<dbReference type="EMBL" id="CADCTR010000466">
    <property type="protein sequence ID" value="CAA9242011.1"/>
    <property type="molecule type" value="Genomic_DNA"/>
</dbReference>
<dbReference type="GO" id="GO:0050188">
    <property type="term" value="F:phosphoenolpyruvate mutase activity"/>
    <property type="evidence" value="ECO:0007669"/>
    <property type="project" value="UniProtKB-EC"/>
</dbReference>
<proteinExistence type="inferred from homology"/>
<dbReference type="Pfam" id="PF13714">
    <property type="entry name" value="PEP_mutase"/>
    <property type="match status" value="1"/>
</dbReference>
<dbReference type="EC" id="5.4.2.9" evidence="2"/>
<dbReference type="AlphaFoldDB" id="A0A6J4I5X0"/>
<dbReference type="Gene3D" id="3.20.20.60">
    <property type="entry name" value="Phosphoenolpyruvate-binding domains"/>
    <property type="match status" value="1"/>
</dbReference>
<keyword evidence="2" id="KW-0670">Pyruvate</keyword>
<comment type="similarity">
    <text evidence="1">Belongs to the isocitrate lyase/PEP mutase superfamily. PEP mutase family.</text>
</comment>
<protein>
    <submittedName>
        <fullName evidence="2">Phosphoenolpyruvate phosphomutase</fullName>
        <ecNumber evidence="2">5.4.2.9</ecNumber>
    </submittedName>
</protein>
<evidence type="ECO:0000313" key="2">
    <source>
        <dbReference type="EMBL" id="CAA9242011.1"/>
    </source>
</evidence>
<dbReference type="InterPro" id="IPR039556">
    <property type="entry name" value="ICL/PEPM"/>
</dbReference>
<sequence length="306" mass="33351">MAMVEDKRTRLREGLSNGPVVTVGAHDAMSAQLVQRAGFDAVWVSGFGVSTMTYALPDLNLMTMTEALEAAVRIDAATSLPVVADCDNGFGGFGNVVRTVREYERAGIAGICIEDNLFPKRNSLLDKSVRRELIPTDEQARRIRAAKDVQDTDSFVVIARVEALIAGHGVEAACQRADAYVEAGADAILIHSRDKTLSEIDAFLDSWQGLGTVPLVAVPTLFPTFTAEELRAKGFNMVIFANHPMRAAIRAMEDTLREMAQHRRVDVVADTIAPLDHVFGLVRTKETIEYEALAYRGQANEAPAHP</sequence>
<dbReference type="PANTHER" id="PTHR42905">
    <property type="entry name" value="PHOSPHOENOLPYRUVATE CARBOXYLASE"/>
    <property type="match status" value="1"/>
</dbReference>
<dbReference type="CDD" id="cd00377">
    <property type="entry name" value="ICL_PEPM"/>
    <property type="match status" value="1"/>
</dbReference>
<dbReference type="InterPro" id="IPR040442">
    <property type="entry name" value="Pyrv_kinase-like_dom_sf"/>
</dbReference>